<dbReference type="Proteomes" id="UP000195447">
    <property type="component" value="Unassembled WGS sequence"/>
</dbReference>
<reference evidence="3" key="1">
    <citation type="submission" date="2017-04" db="EMBL/GenBank/DDBJ databases">
        <title>Function of individual gut microbiota members based on whole genome sequencing of pure cultures obtained from chicken caecum.</title>
        <authorList>
            <person name="Medvecky M."/>
            <person name="Cejkova D."/>
            <person name="Polansky O."/>
            <person name="Karasova D."/>
            <person name="Kubasova T."/>
            <person name="Cizek A."/>
            <person name="Rychlik I."/>
        </authorList>
    </citation>
    <scope>NUCLEOTIDE SEQUENCE [LARGE SCALE GENOMIC DNA]</scope>
    <source>
        <strain evidence="3">An178</strain>
    </source>
</reference>
<dbReference type="InterPro" id="IPR002591">
    <property type="entry name" value="Phosphodiest/P_Trfase"/>
</dbReference>
<dbReference type="Gene3D" id="3.40.720.10">
    <property type="entry name" value="Alkaline Phosphatase, subunit A"/>
    <property type="match status" value="1"/>
</dbReference>
<dbReference type="RefSeq" id="WP_035402465.1">
    <property type="nucleotide sequence ID" value="NZ_CABKSV010000072.1"/>
</dbReference>
<dbReference type="GO" id="GO:0016787">
    <property type="term" value="F:hydrolase activity"/>
    <property type="evidence" value="ECO:0007669"/>
    <property type="project" value="UniProtKB-ARBA"/>
</dbReference>
<proteinExistence type="predicted"/>
<dbReference type="AlphaFoldDB" id="A0A1Y4LQC7"/>
<evidence type="ECO:0000313" key="2">
    <source>
        <dbReference type="EMBL" id="OUP56442.1"/>
    </source>
</evidence>
<dbReference type="PANTHER" id="PTHR10151:SF120">
    <property type="entry name" value="BIS(5'-ADENOSYL)-TRIPHOSPHATASE"/>
    <property type="match status" value="1"/>
</dbReference>
<organism evidence="2 3">
    <name type="scientific">Faecalitalea cylindroides</name>
    <dbReference type="NCBI Taxonomy" id="39483"/>
    <lineage>
        <taxon>Bacteria</taxon>
        <taxon>Bacillati</taxon>
        <taxon>Bacillota</taxon>
        <taxon>Erysipelotrichia</taxon>
        <taxon>Erysipelotrichales</taxon>
        <taxon>Erysipelotrichaceae</taxon>
        <taxon>Faecalitalea</taxon>
    </lineage>
</organism>
<reference evidence="1" key="3">
    <citation type="submission" date="2023-01" db="EMBL/GenBank/DDBJ databases">
        <title>Human gut microbiome strain richness.</title>
        <authorList>
            <person name="Chen-Liaw A."/>
        </authorList>
    </citation>
    <scope>NUCLEOTIDE SEQUENCE</scope>
    <source>
        <strain evidence="1">D55st1_G4_D55t1_190419</strain>
    </source>
</reference>
<evidence type="ECO:0000313" key="3">
    <source>
        <dbReference type="Proteomes" id="UP000195447"/>
    </source>
</evidence>
<dbReference type="EMBL" id="JAQNCK010000002">
    <property type="protein sequence ID" value="MDC0827300.1"/>
    <property type="molecule type" value="Genomic_DNA"/>
</dbReference>
<evidence type="ECO:0000313" key="1">
    <source>
        <dbReference type="EMBL" id="MDC0827300.1"/>
    </source>
</evidence>
<accession>A0A1Y4LQC7</accession>
<dbReference type="EMBL" id="NFKM01000026">
    <property type="protein sequence ID" value="OUP56442.1"/>
    <property type="molecule type" value="Genomic_DNA"/>
</dbReference>
<dbReference type="SUPFAM" id="SSF53649">
    <property type="entry name" value="Alkaline phosphatase-like"/>
    <property type="match status" value="1"/>
</dbReference>
<comment type="caution">
    <text evidence="2">The sequence shown here is derived from an EMBL/GenBank/DDBJ whole genome shotgun (WGS) entry which is preliminary data.</text>
</comment>
<dbReference type="PANTHER" id="PTHR10151">
    <property type="entry name" value="ECTONUCLEOTIDE PYROPHOSPHATASE/PHOSPHODIESTERASE"/>
    <property type="match status" value="1"/>
</dbReference>
<keyword evidence="3" id="KW-1185">Reference proteome</keyword>
<dbReference type="Pfam" id="PF01663">
    <property type="entry name" value="Phosphodiest"/>
    <property type="match status" value="1"/>
</dbReference>
<protein>
    <submittedName>
        <fullName evidence="1">Alkaline phosphatase family protein</fullName>
    </submittedName>
</protein>
<gene>
    <name evidence="2" type="ORF">B5F14_09700</name>
    <name evidence="1" type="ORF">POG00_01090</name>
</gene>
<dbReference type="InterPro" id="IPR017850">
    <property type="entry name" value="Alkaline_phosphatase_core_sf"/>
</dbReference>
<dbReference type="Proteomes" id="UP001220658">
    <property type="component" value="Unassembled WGS sequence"/>
</dbReference>
<reference evidence="2" key="2">
    <citation type="journal article" date="2018" name="BMC Genomics">
        <title>Whole genome sequencing and function prediction of 133 gut anaerobes isolated from chicken caecum in pure cultures.</title>
        <authorList>
            <person name="Medvecky M."/>
            <person name="Cejkova D."/>
            <person name="Polansky O."/>
            <person name="Karasova D."/>
            <person name="Kubasova T."/>
            <person name="Cizek A."/>
            <person name="Rychlik I."/>
        </authorList>
    </citation>
    <scope>NUCLEOTIDE SEQUENCE</scope>
    <source>
        <strain evidence="2">An178</strain>
    </source>
</reference>
<sequence>MHNKTVFVLLDGLQSEYAKEHLGYLEHLCEKQRAAKYEVLGELPSASRPMYETIFTGLEAYEHGIVNNGICRLSNQQHLFKMLHEAHKKSLTLAYYWISELYISAPFDKAKDVYHNDSSSCIDQGFFYYEDVFPDNHLYSLSSSFMEKENYDFVFIHPMSIDDAGHRFGSGSKEYAKTVMDNDKQLSTYIPKWIEAGYNVVVGADHGMSQNGYHGGNSDEQRRTALYIISNDVVCGYHEKELTTLQMAPLLCKLLGLKPTKRMKGLEVAFNE</sequence>
<name>A0A1Y4LQC7_9FIRM</name>